<dbReference type="EMBL" id="NFZW01000005">
    <property type="protein sequence ID" value="RFA38002.1"/>
    <property type="molecule type" value="Genomic_DNA"/>
</dbReference>
<name>A0A3E0WYE6_9GAMM</name>
<organism evidence="2 3">
    <name type="scientific">Alkalilimnicola ehrlichii</name>
    <dbReference type="NCBI Taxonomy" id="351052"/>
    <lineage>
        <taxon>Bacteria</taxon>
        <taxon>Pseudomonadati</taxon>
        <taxon>Pseudomonadota</taxon>
        <taxon>Gammaproteobacteria</taxon>
        <taxon>Chromatiales</taxon>
        <taxon>Ectothiorhodospiraceae</taxon>
        <taxon>Alkalilimnicola</taxon>
    </lineage>
</organism>
<evidence type="ECO:0000256" key="1">
    <source>
        <dbReference type="SAM" id="MobiDB-lite"/>
    </source>
</evidence>
<keyword evidence="3" id="KW-1185">Reference proteome</keyword>
<gene>
    <name evidence="2" type="ORF">CAL65_06480</name>
</gene>
<reference evidence="3" key="1">
    <citation type="submission" date="2017-05" db="EMBL/GenBank/DDBJ databases">
        <authorList>
            <person name="Sharma S."/>
            <person name="Sidhu C."/>
            <person name="Pinnaka A.K."/>
        </authorList>
    </citation>
    <scope>NUCLEOTIDE SEQUENCE [LARGE SCALE GENOMIC DNA]</scope>
    <source>
        <strain evidence="3">AK93</strain>
    </source>
</reference>
<sequence length="141" mass="14666">MKDDIDNNLQGLFVVQEDEATPAAGPSPAREADDDEPLYVDDRGIPMLFDVVMPGEHCKTAGIALLRKSELGQAPTADAPASKSDLNARIDAAIDAALPAASAQAAALLRESLFPGLEAPATDTSTATHRDAASRDARPSS</sequence>
<dbReference type="RefSeq" id="WP_116301313.1">
    <property type="nucleotide sequence ID" value="NZ_NFZV01000004.1"/>
</dbReference>
<proteinExistence type="predicted"/>
<feature type="compositionally biased region" description="Basic and acidic residues" evidence="1">
    <location>
        <begin position="128"/>
        <end position="141"/>
    </location>
</feature>
<feature type="region of interest" description="Disordered" evidence="1">
    <location>
        <begin position="1"/>
        <end position="39"/>
    </location>
</feature>
<comment type="caution">
    <text evidence="2">The sequence shown here is derived from an EMBL/GenBank/DDBJ whole genome shotgun (WGS) entry which is preliminary data.</text>
</comment>
<evidence type="ECO:0000313" key="3">
    <source>
        <dbReference type="Proteomes" id="UP000256763"/>
    </source>
</evidence>
<accession>A0A3E0WYE6</accession>
<dbReference type="AlphaFoldDB" id="A0A3E0WYE6"/>
<protein>
    <submittedName>
        <fullName evidence="2">Uncharacterized protein</fullName>
    </submittedName>
</protein>
<evidence type="ECO:0000313" key="2">
    <source>
        <dbReference type="EMBL" id="RFA38002.1"/>
    </source>
</evidence>
<feature type="region of interest" description="Disordered" evidence="1">
    <location>
        <begin position="118"/>
        <end position="141"/>
    </location>
</feature>
<dbReference type="Proteomes" id="UP000256763">
    <property type="component" value="Unassembled WGS sequence"/>
</dbReference>